<evidence type="ECO:0000313" key="1">
    <source>
        <dbReference type="EMBL" id="MQL78782.1"/>
    </source>
</evidence>
<comment type="caution">
    <text evidence="1">The sequence shown here is derived from an EMBL/GenBank/DDBJ whole genome shotgun (WGS) entry which is preliminary data.</text>
</comment>
<accession>A0A843U0Y8</accession>
<proteinExistence type="predicted"/>
<sequence>MLQSSSHENGAWLTLIRDWSPHPYIWPFRQRKKGRPTVDSLEPSSSRSSFPALDLVFVGLSGRSSPTPTVVFSPAAAVVVVGRGFVAREDPPLPGFASRRLFDPLRPAVIISPAADVVFHR</sequence>
<organism evidence="1 2">
    <name type="scientific">Colocasia esculenta</name>
    <name type="common">Wild taro</name>
    <name type="synonym">Arum esculentum</name>
    <dbReference type="NCBI Taxonomy" id="4460"/>
    <lineage>
        <taxon>Eukaryota</taxon>
        <taxon>Viridiplantae</taxon>
        <taxon>Streptophyta</taxon>
        <taxon>Embryophyta</taxon>
        <taxon>Tracheophyta</taxon>
        <taxon>Spermatophyta</taxon>
        <taxon>Magnoliopsida</taxon>
        <taxon>Liliopsida</taxon>
        <taxon>Araceae</taxon>
        <taxon>Aroideae</taxon>
        <taxon>Colocasieae</taxon>
        <taxon>Colocasia</taxon>
    </lineage>
</organism>
<gene>
    <name evidence="1" type="ORF">Taro_011226</name>
</gene>
<keyword evidence="2" id="KW-1185">Reference proteome</keyword>
<reference evidence="1" key="1">
    <citation type="submission" date="2017-07" db="EMBL/GenBank/DDBJ databases">
        <title>Taro Niue Genome Assembly and Annotation.</title>
        <authorList>
            <person name="Atibalentja N."/>
            <person name="Keating K."/>
            <person name="Fields C.J."/>
        </authorList>
    </citation>
    <scope>NUCLEOTIDE SEQUENCE</scope>
    <source>
        <strain evidence="1">Niue_2</strain>
        <tissue evidence="1">Leaf</tissue>
    </source>
</reference>
<name>A0A843U0Y8_COLES</name>
<protein>
    <submittedName>
        <fullName evidence="1">Uncharacterized protein</fullName>
    </submittedName>
</protein>
<dbReference type="Proteomes" id="UP000652761">
    <property type="component" value="Unassembled WGS sequence"/>
</dbReference>
<evidence type="ECO:0000313" key="2">
    <source>
        <dbReference type="Proteomes" id="UP000652761"/>
    </source>
</evidence>
<dbReference type="AlphaFoldDB" id="A0A843U0Y8"/>
<dbReference type="EMBL" id="NMUH01000417">
    <property type="protein sequence ID" value="MQL78782.1"/>
    <property type="molecule type" value="Genomic_DNA"/>
</dbReference>